<dbReference type="Proteomes" id="UP000758155">
    <property type="component" value="Unassembled WGS sequence"/>
</dbReference>
<evidence type="ECO:0000313" key="2">
    <source>
        <dbReference type="EMBL" id="KAF3035291.1"/>
    </source>
</evidence>
<protein>
    <recommendedName>
        <fullName evidence="4">C2H2-type domain-containing protein</fullName>
    </recommendedName>
</protein>
<reference evidence="2" key="1">
    <citation type="submission" date="2019-04" db="EMBL/GenBank/DDBJ databases">
        <title>Sequencing of skin fungus with MAO and IRED activity.</title>
        <authorList>
            <person name="Marsaioli A.J."/>
            <person name="Bonatto J.M.C."/>
            <person name="Reis Junior O."/>
        </authorList>
    </citation>
    <scope>NUCLEOTIDE SEQUENCE</scope>
    <source>
        <strain evidence="2">28M1</strain>
    </source>
</reference>
<proteinExistence type="predicted"/>
<comment type="caution">
    <text evidence="2">The sequence shown here is derived from an EMBL/GenBank/DDBJ whole genome shotgun (WGS) entry which is preliminary data.</text>
</comment>
<name>A0A9P4WKZ7_9PLEO</name>
<sequence length="317" mass="34658">MKHVSFCKLCQTCQDEILDEGNFNLNHGKACKSGKVNQRKGPNGQREQWNILFAKVITLTQLSHLGASRSFTEFTSDDDSMSGHSPSFDSSRSSIDREPLSSSHGVFISSPRTLQPFLGTFDGGQDDFDTPLSGVSLAGNPFQDLFEMDGRATVDLWANSDMPWSSTMDTAAQSTTDYPWPEGSAALQASPYLLDVPFGPVLSGQTDPFAPFSQPFTGGYTMDSDLSKLIQALQFHALPLSEMTPDFVTLNGSSPLAEVAYCEYSDCKKKFTGQYARGNLARHTRQKHKGSDPCYCQAPGVDIKPSAIPQHTCIIQL</sequence>
<accession>A0A9P4WKZ7</accession>
<dbReference type="OrthoDB" id="3800899at2759"/>
<feature type="compositionally biased region" description="Low complexity" evidence="1">
    <location>
        <begin position="82"/>
        <end position="93"/>
    </location>
</feature>
<dbReference type="EMBL" id="SWKV01000059">
    <property type="protein sequence ID" value="KAF3035291.1"/>
    <property type="molecule type" value="Genomic_DNA"/>
</dbReference>
<dbReference type="AlphaFoldDB" id="A0A9P4WKZ7"/>
<feature type="region of interest" description="Disordered" evidence="1">
    <location>
        <begin position="75"/>
        <end position="107"/>
    </location>
</feature>
<organism evidence="2 3">
    <name type="scientific">Didymella heteroderae</name>
    <dbReference type="NCBI Taxonomy" id="1769908"/>
    <lineage>
        <taxon>Eukaryota</taxon>
        <taxon>Fungi</taxon>
        <taxon>Dikarya</taxon>
        <taxon>Ascomycota</taxon>
        <taxon>Pezizomycotina</taxon>
        <taxon>Dothideomycetes</taxon>
        <taxon>Pleosporomycetidae</taxon>
        <taxon>Pleosporales</taxon>
        <taxon>Pleosporineae</taxon>
        <taxon>Didymellaceae</taxon>
        <taxon>Didymella</taxon>
    </lineage>
</organism>
<evidence type="ECO:0000256" key="1">
    <source>
        <dbReference type="SAM" id="MobiDB-lite"/>
    </source>
</evidence>
<evidence type="ECO:0000313" key="3">
    <source>
        <dbReference type="Proteomes" id="UP000758155"/>
    </source>
</evidence>
<keyword evidence="3" id="KW-1185">Reference proteome</keyword>
<evidence type="ECO:0008006" key="4">
    <source>
        <dbReference type="Google" id="ProtNLM"/>
    </source>
</evidence>
<gene>
    <name evidence="2" type="ORF">E8E12_001899</name>
</gene>